<dbReference type="InterPro" id="IPR058382">
    <property type="entry name" value="DUF8069"/>
</dbReference>
<accession>A0A1I2WAD5</accession>
<dbReference type="OrthoDB" id="265281at2157"/>
<protein>
    <recommendedName>
        <fullName evidence="1">DUF8069 domain-containing protein</fullName>
    </recommendedName>
</protein>
<dbReference type="EMBL" id="FOOQ01000007">
    <property type="protein sequence ID" value="SFG97026.1"/>
    <property type="molecule type" value="Genomic_DNA"/>
</dbReference>
<gene>
    <name evidence="2" type="ORF">SAMN04488063_3463</name>
</gene>
<dbReference type="AlphaFoldDB" id="A0A1I2WAD5"/>
<dbReference type="RefSeq" id="WP_092893813.1">
    <property type="nucleotide sequence ID" value="NZ_FOOQ01000007.1"/>
</dbReference>
<evidence type="ECO:0000313" key="2">
    <source>
        <dbReference type="EMBL" id="SFG97026.1"/>
    </source>
</evidence>
<evidence type="ECO:0000313" key="3">
    <source>
        <dbReference type="Proteomes" id="UP000198876"/>
    </source>
</evidence>
<evidence type="ECO:0000259" key="1">
    <source>
        <dbReference type="Pfam" id="PF26266"/>
    </source>
</evidence>
<dbReference type="Proteomes" id="UP000198876">
    <property type="component" value="Unassembled WGS sequence"/>
</dbReference>
<dbReference type="Pfam" id="PF26266">
    <property type="entry name" value="DUF8069"/>
    <property type="match status" value="1"/>
</dbReference>
<dbReference type="STRING" id="553467.SAMN04488063_3463"/>
<feature type="domain" description="DUF8069" evidence="1">
    <location>
        <begin position="1"/>
        <end position="93"/>
    </location>
</feature>
<organism evidence="2 3">
    <name type="scientific">Halopelagius inordinatus</name>
    <dbReference type="NCBI Taxonomy" id="553467"/>
    <lineage>
        <taxon>Archaea</taxon>
        <taxon>Methanobacteriati</taxon>
        <taxon>Methanobacteriota</taxon>
        <taxon>Stenosarchaea group</taxon>
        <taxon>Halobacteria</taxon>
        <taxon>Halobacteriales</taxon>
        <taxon>Haloferacaceae</taxon>
    </lineage>
</organism>
<name>A0A1I2WAD5_9EURY</name>
<proteinExistence type="predicted"/>
<sequence length="94" mass="10436">MTGPDILDDTTDDYERLETELVAQDRDAARVSTADVDERSARRLVGDLIEDDVVTPVPDQRVLVHGPSGEAFDSITQLAVFHRGWRAARDAEDN</sequence>
<reference evidence="3" key="1">
    <citation type="submission" date="2016-10" db="EMBL/GenBank/DDBJ databases">
        <authorList>
            <person name="Varghese N."/>
            <person name="Submissions S."/>
        </authorList>
    </citation>
    <scope>NUCLEOTIDE SEQUENCE [LARGE SCALE GENOMIC DNA]</scope>
    <source>
        <strain evidence="3">CGMCC 1.7739</strain>
    </source>
</reference>
<keyword evidence="3" id="KW-1185">Reference proteome</keyword>